<dbReference type="PANTHER" id="PTHR48012">
    <property type="entry name" value="STERILE20-LIKE KINASE, ISOFORM B-RELATED"/>
    <property type="match status" value="1"/>
</dbReference>
<dbReference type="EnsemblMetazoa" id="PPAI004808-RA">
    <property type="protein sequence ID" value="PPAI004808-PA"/>
    <property type="gene ID" value="PPAI004808"/>
</dbReference>
<dbReference type="SUPFAM" id="SSF56112">
    <property type="entry name" value="Protein kinase-like (PK-like)"/>
    <property type="match status" value="1"/>
</dbReference>
<protein>
    <recommendedName>
        <fullName evidence="2">non-specific serine/threonine protein kinase</fullName>
        <ecNumber evidence="2">2.7.11.1</ecNumber>
    </recommendedName>
</protein>
<dbReference type="VEuPathDB" id="VectorBase:PPAPM1_008527"/>
<reference evidence="6" key="1">
    <citation type="submission" date="2022-08" db="UniProtKB">
        <authorList>
            <consortium name="EnsemblMetazoa"/>
        </authorList>
    </citation>
    <scope>IDENTIFICATION</scope>
    <source>
        <strain evidence="6">Israel</strain>
    </source>
</reference>
<evidence type="ECO:0000259" key="5">
    <source>
        <dbReference type="PROSITE" id="PS50011"/>
    </source>
</evidence>
<evidence type="ECO:0000313" key="7">
    <source>
        <dbReference type="Proteomes" id="UP000092462"/>
    </source>
</evidence>
<dbReference type="Gene3D" id="1.10.510.10">
    <property type="entry name" value="Transferase(Phosphotransferase) domain 1"/>
    <property type="match status" value="1"/>
</dbReference>
<dbReference type="EC" id="2.7.11.1" evidence="2"/>
<dbReference type="InterPro" id="IPR000719">
    <property type="entry name" value="Prot_kinase_dom"/>
</dbReference>
<dbReference type="EMBL" id="AJVK01029364">
    <property type="status" value="NOT_ANNOTATED_CDS"/>
    <property type="molecule type" value="Genomic_DNA"/>
</dbReference>
<dbReference type="EMBL" id="AJVK01029363">
    <property type="status" value="NOT_ANNOTATED_CDS"/>
    <property type="molecule type" value="Genomic_DNA"/>
</dbReference>
<dbReference type="Proteomes" id="UP000092462">
    <property type="component" value="Unassembled WGS sequence"/>
</dbReference>
<dbReference type="InterPro" id="IPR011009">
    <property type="entry name" value="Kinase-like_dom_sf"/>
</dbReference>
<feature type="domain" description="Protein kinase" evidence="5">
    <location>
        <begin position="19"/>
        <end position="177"/>
    </location>
</feature>
<sequence>MAAALLSSDISRRNPQNEYELIQKIGSGTYGDVYKAKRLQSNDLAAIKVIKLEPGDDIQIIQQEIIMMRDCRHPNIIAYYGSYLRRDKLWICMEYCGGGSLQDIYQVTGPLTEQQIAYMCRETLKGLAYLHSRGKMHRDIKGANILLTESGDVKLADFGVSAQITATINKRRSFIEV</sequence>
<dbReference type="GO" id="GO:0008349">
    <property type="term" value="F:MAP kinase kinase kinase kinase activity"/>
    <property type="evidence" value="ECO:0007669"/>
    <property type="project" value="TreeGrafter"/>
</dbReference>
<name>A0A1B0GND9_PHLPP</name>
<dbReference type="GO" id="GO:0005524">
    <property type="term" value="F:ATP binding"/>
    <property type="evidence" value="ECO:0007669"/>
    <property type="project" value="UniProtKB-UniRule"/>
</dbReference>
<proteinExistence type="inferred from homology"/>
<dbReference type="InterPro" id="IPR017441">
    <property type="entry name" value="Protein_kinase_ATP_BS"/>
</dbReference>
<keyword evidence="3" id="KW-0547">Nucleotide-binding</keyword>
<organism evidence="6 7">
    <name type="scientific">Phlebotomus papatasi</name>
    <name type="common">Sandfly</name>
    <dbReference type="NCBI Taxonomy" id="29031"/>
    <lineage>
        <taxon>Eukaryota</taxon>
        <taxon>Metazoa</taxon>
        <taxon>Ecdysozoa</taxon>
        <taxon>Arthropoda</taxon>
        <taxon>Hexapoda</taxon>
        <taxon>Insecta</taxon>
        <taxon>Pterygota</taxon>
        <taxon>Neoptera</taxon>
        <taxon>Endopterygota</taxon>
        <taxon>Diptera</taxon>
        <taxon>Nematocera</taxon>
        <taxon>Psychodoidea</taxon>
        <taxon>Psychodidae</taxon>
        <taxon>Phlebotomus</taxon>
        <taxon>Phlebotomus</taxon>
    </lineage>
</organism>
<dbReference type="PROSITE" id="PS00107">
    <property type="entry name" value="PROTEIN_KINASE_ATP"/>
    <property type="match status" value="1"/>
</dbReference>
<dbReference type="GO" id="GO:0005737">
    <property type="term" value="C:cytoplasm"/>
    <property type="evidence" value="ECO:0007669"/>
    <property type="project" value="TreeGrafter"/>
</dbReference>
<accession>A0A1B0GND9</accession>
<dbReference type="PANTHER" id="PTHR48012:SF18">
    <property type="entry name" value="HAPPYHOUR, ISOFORM A"/>
    <property type="match status" value="1"/>
</dbReference>
<evidence type="ECO:0000313" key="6">
    <source>
        <dbReference type="EnsemblMetazoa" id="PPAI004808-PA"/>
    </source>
</evidence>
<comment type="similarity">
    <text evidence="1">Belongs to the protein kinase superfamily. STE Ser/Thr protein kinase family. STE20 subfamily.</text>
</comment>
<evidence type="ECO:0000256" key="3">
    <source>
        <dbReference type="ARBA" id="ARBA00022741"/>
    </source>
</evidence>
<dbReference type="SMART" id="SM00220">
    <property type="entry name" value="S_TKc"/>
    <property type="match status" value="1"/>
</dbReference>
<dbReference type="VEuPathDB" id="VectorBase:PPAI004808"/>
<keyword evidence="7" id="KW-1185">Reference proteome</keyword>
<dbReference type="AlphaFoldDB" id="A0A1B0GND9"/>
<evidence type="ECO:0000256" key="2">
    <source>
        <dbReference type="ARBA" id="ARBA00012513"/>
    </source>
</evidence>
<evidence type="ECO:0000256" key="4">
    <source>
        <dbReference type="ARBA" id="ARBA00022840"/>
    </source>
</evidence>
<keyword evidence="4" id="KW-0067">ATP-binding</keyword>
<dbReference type="EMBL" id="AJVK01029365">
    <property type="status" value="NOT_ANNOTATED_CDS"/>
    <property type="molecule type" value="Genomic_DNA"/>
</dbReference>
<dbReference type="Pfam" id="PF00069">
    <property type="entry name" value="Pkinase"/>
    <property type="match status" value="1"/>
</dbReference>
<dbReference type="InterPro" id="IPR050629">
    <property type="entry name" value="STE20/SPS1-PAK"/>
</dbReference>
<dbReference type="PROSITE" id="PS50011">
    <property type="entry name" value="PROTEIN_KINASE_DOM"/>
    <property type="match status" value="1"/>
</dbReference>
<evidence type="ECO:0000256" key="1">
    <source>
        <dbReference type="ARBA" id="ARBA00008874"/>
    </source>
</evidence>